<sequence>MAVGHGVDPARWQPVFDDLMARVARRFARVEPRRRARAFVRCYSAGPVPLSALVRVAGRRWTVEETFQSAKGLTDLDEHQVRRWTSWHRWTTLAMLAHAFLVVTAAIERTTVTTPPGLAPLTCGEIQRPFTAFAAPQPRGLAHWLSWSCWRRRHQARARSSHYQRQALQQP</sequence>
<keyword evidence="2" id="KW-1185">Reference proteome</keyword>
<protein>
    <recommendedName>
        <fullName evidence="3">Transposase IS701-like DDE domain-containing protein</fullName>
    </recommendedName>
</protein>
<comment type="caution">
    <text evidence="1">The sequence shown here is derived from an EMBL/GenBank/DDBJ whole genome shotgun (WGS) entry which is preliminary data.</text>
</comment>
<organism evidence="1 2">
    <name type="scientific">Kitasatospora arboriphila</name>
    <dbReference type="NCBI Taxonomy" id="258052"/>
    <lineage>
        <taxon>Bacteria</taxon>
        <taxon>Bacillati</taxon>
        <taxon>Actinomycetota</taxon>
        <taxon>Actinomycetes</taxon>
        <taxon>Kitasatosporales</taxon>
        <taxon>Streptomycetaceae</taxon>
        <taxon>Kitasatospora</taxon>
    </lineage>
</organism>
<evidence type="ECO:0000313" key="2">
    <source>
        <dbReference type="Proteomes" id="UP001499987"/>
    </source>
</evidence>
<name>A0ABN1U999_9ACTN</name>
<proteinExistence type="predicted"/>
<evidence type="ECO:0000313" key="1">
    <source>
        <dbReference type="EMBL" id="GAA1128285.1"/>
    </source>
</evidence>
<reference evidence="1 2" key="1">
    <citation type="journal article" date="2019" name="Int. J. Syst. Evol. Microbiol.">
        <title>The Global Catalogue of Microorganisms (GCM) 10K type strain sequencing project: providing services to taxonomists for standard genome sequencing and annotation.</title>
        <authorList>
            <consortium name="The Broad Institute Genomics Platform"/>
            <consortium name="The Broad Institute Genome Sequencing Center for Infectious Disease"/>
            <person name="Wu L."/>
            <person name="Ma J."/>
        </authorList>
    </citation>
    <scope>NUCLEOTIDE SEQUENCE [LARGE SCALE GENOMIC DNA]</scope>
    <source>
        <strain evidence="1 2">JCM 13002</strain>
    </source>
</reference>
<dbReference type="EMBL" id="BAAALD010000181">
    <property type="protein sequence ID" value="GAA1128285.1"/>
    <property type="molecule type" value="Genomic_DNA"/>
</dbReference>
<dbReference type="InterPro" id="IPR012337">
    <property type="entry name" value="RNaseH-like_sf"/>
</dbReference>
<dbReference type="Proteomes" id="UP001499987">
    <property type="component" value="Unassembled WGS sequence"/>
</dbReference>
<accession>A0ABN1U999</accession>
<dbReference type="SUPFAM" id="SSF53098">
    <property type="entry name" value="Ribonuclease H-like"/>
    <property type="match status" value="1"/>
</dbReference>
<gene>
    <name evidence="1" type="ORF">GCM10009663_77300</name>
</gene>
<evidence type="ECO:0008006" key="3">
    <source>
        <dbReference type="Google" id="ProtNLM"/>
    </source>
</evidence>